<reference evidence="2 3" key="1">
    <citation type="journal article" date="2019" name="Commun. Biol.">
        <title>The bagworm genome reveals a unique fibroin gene that provides high tensile strength.</title>
        <authorList>
            <person name="Kono N."/>
            <person name="Nakamura H."/>
            <person name="Ohtoshi R."/>
            <person name="Tomita M."/>
            <person name="Numata K."/>
            <person name="Arakawa K."/>
        </authorList>
    </citation>
    <scope>NUCLEOTIDE SEQUENCE [LARGE SCALE GENOMIC DNA]</scope>
</reference>
<evidence type="ECO:0000313" key="3">
    <source>
        <dbReference type="Proteomes" id="UP000299102"/>
    </source>
</evidence>
<dbReference type="Proteomes" id="UP000299102">
    <property type="component" value="Unassembled WGS sequence"/>
</dbReference>
<organism evidence="2 3">
    <name type="scientific">Eumeta variegata</name>
    <name type="common">Bagworm moth</name>
    <name type="synonym">Eumeta japonica</name>
    <dbReference type="NCBI Taxonomy" id="151549"/>
    <lineage>
        <taxon>Eukaryota</taxon>
        <taxon>Metazoa</taxon>
        <taxon>Ecdysozoa</taxon>
        <taxon>Arthropoda</taxon>
        <taxon>Hexapoda</taxon>
        <taxon>Insecta</taxon>
        <taxon>Pterygota</taxon>
        <taxon>Neoptera</taxon>
        <taxon>Endopterygota</taxon>
        <taxon>Lepidoptera</taxon>
        <taxon>Glossata</taxon>
        <taxon>Ditrysia</taxon>
        <taxon>Tineoidea</taxon>
        <taxon>Psychidae</taxon>
        <taxon>Oiketicinae</taxon>
        <taxon>Eumeta</taxon>
    </lineage>
</organism>
<feature type="region of interest" description="Disordered" evidence="1">
    <location>
        <begin position="46"/>
        <end position="85"/>
    </location>
</feature>
<keyword evidence="3" id="KW-1185">Reference proteome</keyword>
<evidence type="ECO:0000313" key="2">
    <source>
        <dbReference type="EMBL" id="GBP30029.1"/>
    </source>
</evidence>
<gene>
    <name evidence="2" type="ORF">EVAR_22931_1</name>
</gene>
<evidence type="ECO:0000256" key="1">
    <source>
        <dbReference type="SAM" id="MobiDB-lite"/>
    </source>
</evidence>
<feature type="compositionally biased region" description="Basic and acidic residues" evidence="1">
    <location>
        <begin position="64"/>
        <end position="76"/>
    </location>
</feature>
<sequence length="154" mass="17294">MSNLFNLFNRKTQNGFPSFVFIRLSVLGKAIATPFVSKFPCAGARTEERRRRRGRLAYNSWTEPESRSKPKSESKTRPGPGHSNKIEIAVDTVISRRKTSTDFIEVFLDDFRNLNSHGISLRNTCHLADGAGRKKTASSPERIAHSITIIMTLA</sequence>
<comment type="caution">
    <text evidence="2">The sequence shown here is derived from an EMBL/GenBank/DDBJ whole genome shotgun (WGS) entry which is preliminary data.</text>
</comment>
<name>A0A4C1UUQ5_EUMVA</name>
<dbReference type="AlphaFoldDB" id="A0A4C1UUQ5"/>
<protein>
    <submittedName>
        <fullName evidence="2">Uncharacterized protein</fullName>
    </submittedName>
</protein>
<accession>A0A4C1UUQ5</accession>
<proteinExistence type="predicted"/>
<dbReference type="EMBL" id="BGZK01000227">
    <property type="protein sequence ID" value="GBP30029.1"/>
    <property type="molecule type" value="Genomic_DNA"/>
</dbReference>